<dbReference type="GO" id="GO:0016705">
    <property type="term" value="F:oxidoreductase activity, acting on paired donors, with incorporation or reduction of molecular oxygen"/>
    <property type="evidence" value="ECO:0007669"/>
    <property type="project" value="InterPro"/>
</dbReference>
<keyword evidence="5 7" id="KW-0408">Iron</keyword>
<dbReference type="InterPro" id="IPR036396">
    <property type="entry name" value="Cyt_P450_sf"/>
</dbReference>
<dbReference type="FunFam" id="1.10.630.10:FF:000018">
    <property type="entry name" value="Cytochrome P450 monooxygenase"/>
    <property type="match status" value="1"/>
</dbReference>
<keyword evidence="6 7" id="KW-0503">Monooxygenase</keyword>
<dbReference type="GO" id="GO:0004497">
    <property type="term" value="F:monooxygenase activity"/>
    <property type="evidence" value="ECO:0007669"/>
    <property type="project" value="UniProtKB-KW"/>
</dbReference>
<protein>
    <submittedName>
        <fullName evidence="8">Cytochrome P450</fullName>
    </submittedName>
</protein>
<evidence type="ECO:0000256" key="2">
    <source>
        <dbReference type="ARBA" id="ARBA00022617"/>
    </source>
</evidence>
<dbReference type="InterPro" id="IPR017972">
    <property type="entry name" value="Cyt_P450_CS"/>
</dbReference>
<evidence type="ECO:0000313" key="9">
    <source>
        <dbReference type="Proteomes" id="UP000195755"/>
    </source>
</evidence>
<dbReference type="KEGG" id="salj:SMD11_0357"/>
<dbReference type="EMBL" id="CP021744">
    <property type="protein sequence ID" value="ARZ66023.1"/>
    <property type="molecule type" value="Genomic_DNA"/>
</dbReference>
<dbReference type="GO" id="GO:0020037">
    <property type="term" value="F:heme binding"/>
    <property type="evidence" value="ECO:0007669"/>
    <property type="project" value="InterPro"/>
</dbReference>
<evidence type="ECO:0000256" key="4">
    <source>
        <dbReference type="ARBA" id="ARBA00023002"/>
    </source>
</evidence>
<evidence type="ECO:0000256" key="1">
    <source>
        <dbReference type="ARBA" id="ARBA00010617"/>
    </source>
</evidence>
<sequence>MSTMPAFEALAPAGTDFTTDPYPVYAHLREKGPVHRVATEGAGDIWVILGYDEARAALTDDRLSNDVRHSSRWADDGGHAIGRNMLQTDPPHHTRLRRMVAGEFTARRMEALRPRVRQLTDELLDAIAPLGGADLVESFARPLPIAVICELLGVPAEDRKAFHEWSHEMIFPATAEAGAAAAGAMTDYLTGLLRAKDRSPGDDLLSALVRARDTDHGRLSPEELLGMAFLLLVAGHETTVNLLANGAYALLTHPGQLAALRAEPALLDGAIEEMLRHEGPVTSAAYRWTTEPVEIAGVTVPAGEAVLILLGSASRDPRRFPEPDRFDIRRPRAGGGHLAFGHGLHHCLGAPLARLEAAVAFPALLTRFPDLALAVPPEEVPWRPGLIRGLSRLPVRYRPHA</sequence>
<dbReference type="CDD" id="cd11029">
    <property type="entry name" value="CYP107-like"/>
    <property type="match status" value="1"/>
</dbReference>
<dbReference type="PANTHER" id="PTHR46696:SF1">
    <property type="entry name" value="CYTOCHROME P450 YJIB-RELATED"/>
    <property type="match status" value="1"/>
</dbReference>
<dbReference type="SUPFAM" id="SSF48264">
    <property type="entry name" value="Cytochrome P450"/>
    <property type="match status" value="1"/>
</dbReference>
<reference evidence="8 9" key="1">
    <citation type="submission" date="2017-06" db="EMBL/GenBank/DDBJ databases">
        <title>Streptomyces albireticuli Genome sequencing and assembly.</title>
        <authorList>
            <person name="Wang Y."/>
            <person name="Du B."/>
            <person name="Ding Y."/>
            <person name="Liu H."/>
            <person name="Hou Q."/>
            <person name="Liu K."/>
            <person name="Yao L."/>
            <person name="Wang C."/>
        </authorList>
    </citation>
    <scope>NUCLEOTIDE SEQUENCE [LARGE SCALE GENOMIC DNA]</scope>
    <source>
        <strain evidence="8 9">MDJK11</strain>
    </source>
</reference>
<dbReference type="InterPro" id="IPR002397">
    <property type="entry name" value="Cyt_P450_B"/>
</dbReference>
<name>A0A1Z2KVE7_9ACTN</name>
<gene>
    <name evidence="8" type="ORF">SMD11_0357</name>
</gene>
<dbReference type="InterPro" id="IPR001128">
    <property type="entry name" value="Cyt_P450"/>
</dbReference>
<evidence type="ECO:0000313" key="8">
    <source>
        <dbReference type="EMBL" id="ARZ66023.1"/>
    </source>
</evidence>
<organism evidence="8 9">
    <name type="scientific">Streptomyces albireticuli</name>
    <dbReference type="NCBI Taxonomy" id="1940"/>
    <lineage>
        <taxon>Bacteria</taxon>
        <taxon>Bacillati</taxon>
        <taxon>Actinomycetota</taxon>
        <taxon>Actinomycetes</taxon>
        <taxon>Kitasatosporales</taxon>
        <taxon>Streptomycetaceae</taxon>
        <taxon>Streptomyces</taxon>
    </lineage>
</organism>
<dbReference type="GO" id="GO:0005506">
    <property type="term" value="F:iron ion binding"/>
    <property type="evidence" value="ECO:0007669"/>
    <property type="project" value="InterPro"/>
</dbReference>
<dbReference type="Proteomes" id="UP000195755">
    <property type="component" value="Chromosome"/>
</dbReference>
<dbReference type="PRINTS" id="PR00359">
    <property type="entry name" value="BP450"/>
</dbReference>
<keyword evidence="3 7" id="KW-0479">Metal-binding</keyword>
<evidence type="ECO:0000256" key="6">
    <source>
        <dbReference type="ARBA" id="ARBA00023033"/>
    </source>
</evidence>
<evidence type="ECO:0000256" key="3">
    <source>
        <dbReference type="ARBA" id="ARBA00022723"/>
    </source>
</evidence>
<dbReference type="AlphaFoldDB" id="A0A1Z2KVE7"/>
<evidence type="ECO:0000256" key="5">
    <source>
        <dbReference type="ARBA" id="ARBA00023004"/>
    </source>
</evidence>
<proteinExistence type="inferred from homology"/>
<dbReference type="Gene3D" id="1.10.630.10">
    <property type="entry name" value="Cytochrome P450"/>
    <property type="match status" value="1"/>
</dbReference>
<comment type="similarity">
    <text evidence="1 7">Belongs to the cytochrome P450 family.</text>
</comment>
<dbReference type="PANTHER" id="PTHR46696">
    <property type="entry name" value="P450, PUTATIVE (EUROFUNG)-RELATED"/>
    <property type="match status" value="1"/>
</dbReference>
<evidence type="ECO:0000256" key="7">
    <source>
        <dbReference type="RuleBase" id="RU000461"/>
    </source>
</evidence>
<dbReference type="RefSeq" id="WP_234365846.1">
    <property type="nucleotide sequence ID" value="NZ_CP021744.1"/>
</dbReference>
<accession>A0A1Z2KVE7</accession>
<dbReference type="PROSITE" id="PS00086">
    <property type="entry name" value="CYTOCHROME_P450"/>
    <property type="match status" value="1"/>
</dbReference>
<dbReference type="Pfam" id="PF00067">
    <property type="entry name" value="p450"/>
    <property type="match status" value="1"/>
</dbReference>
<keyword evidence="4 7" id="KW-0560">Oxidoreductase</keyword>
<keyword evidence="2 7" id="KW-0349">Heme</keyword>